<feature type="region of interest" description="Disordered" evidence="1">
    <location>
        <begin position="73"/>
        <end position="92"/>
    </location>
</feature>
<protein>
    <submittedName>
        <fullName evidence="3">MHC class I protein</fullName>
    </submittedName>
</protein>
<dbReference type="EMBL" id="JAFHDT010000016">
    <property type="protein sequence ID" value="KAI7799187.1"/>
    <property type="molecule type" value="Genomic_DNA"/>
</dbReference>
<reference evidence="3" key="1">
    <citation type="submission" date="2021-02" db="EMBL/GenBank/DDBJ databases">
        <title>Comparative genomics reveals that relaxation of natural selection precedes convergent phenotypic evolution of cavefish.</title>
        <authorList>
            <person name="Peng Z."/>
        </authorList>
    </citation>
    <scope>NUCLEOTIDE SEQUENCE</scope>
    <source>
        <tissue evidence="3">Muscle</tissue>
    </source>
</reference>
<dbReference type="AlphaFoldDB" id="A0A9W7WF78"/>
<evidence type="ECO:0000256" key="2">
    <source>
        <dbReference type="SAM" id="Phobius"/>
    </source>
</evidence>
<keyword evidence="4" id="KW-1185">Reference proteome</keyword>
<feature type="transmembrane region" description="Helical" evidence="2">
    <location>
        <begin position="42"/>
        <end position="66"/>
    </location>
</feature>
<keyword evidence="2" id="KW-0472">Membrane</keyword>
<name>A0A9W7WF78_TRIRA</name>
<evidence type="ECO:0000313" key="4">
    <source>
        <dbReference type="Proteomes" id="UP001059041"/>
    </source>
</evidence>
<accession>A0A9W7WF78</accession>
<gene>
    <name evidence="3" type="ORF">IRJ41_020363</name>
</gene>
<sequence length="92" mass="10082">MVMEWKKNPDVYRCVIQHVGAEKEIFVLLNENNVRTNPDSGVIIGIVVPCVVALAVLAAVIGLVVWKKSKGYMKASTQDSDSENSDQPQPKA</sequence>
<comment type="caution">
    <text evidence="3">The sequence shown here is derived from an EMBL/GenBank/DDBJ whole genome shotgun (WGS) entry which is preliminary data.</text>
</comment>
<keyword evidence="2" id="KW-1133">Transmembrane helix</keyword>
<dbReference type="Proteomes" id="UP001059041">
    <property type="component" value="Linkage Group LG16"/>
</dbReference>
<evidence type="ECO:0000256" key="1">
    <source>
        <dbReference type="SAM" id="MobiDB-lite"/>
    </source>
</evidence>
<organism evidence="3 4">
    <name type="scientific">Triplophysa rosa</name>
    <name type="common">Cave loach</name>
    <dbReference type="NCBI Taxonomy" id="992332"/>
    <lineage>
        <taxon>Eukaryota</taxon>
        <taxon>Metazoa</taxon>
        <taxon>Chordata</taxon>
        <taxon>Craniata</taxon>
        <taxon>Vertebrata</taxon>
        <taxon>Euteleostomi</taxon>
        <taxon>Actinopterygii</taxon>
        <taxon>Neopterygii</taxon>
        <taxon>Teleostei</taxon>
        <taxon>Ostariophysi</taxon>
        <taxon>Cypriniformes</taxon>
        <taxon>Nemacheilidae</taxon>
        <taxon>Triplophysa</taxon>
    </lineage>
</organism>
<proteinExistence type="predicted"/>
<evidence type="ECO:0000313" key="3">
    <source>
        <dbReference type="EMBL" id="KAI7799187.1"/>
    </source>
</evidence>
<keyword evidence="2" id="KW-0812">Transmembrane</keyword>
<feature type="compositionally biased region" description="Polar residues" evidence="1">
    <location>
        <begin position="75"/>
        <end position="92"/>
    </location>
</feature>